<protein>
    <submittedName>
        <fullName evidence="1">Uncharacterized protein</fullName>
    </submittedName>
</protein>
<evidence type="ECO:0000313" key="1">
    <source>
        <dbReference type="EMBL" id="JAH00310.1"/>
    </source>
</evidence>
<proteinExistence type="predicted"/>
<name>A0A0E9P8D3_ANGAN</name>
<sequence length="8" mass="944">MFPNPLPE</sequence>
<reference evidence="1" key="2">
    <citation type="journal article" date="2015" name="Fish Shellfish Immunol.">
        <title>Early steps in the European eel (Anguilla anguilla)-Vibrio vulnificus interaction in the gills: Role of the RtxA13 toxin.</title>
        <authorList>
            <person name="Callol A."/>
            <person name="Pajuelo D."/>
            <person name="Ebbesson L."/>
            <person name="Teles M."/>
            <person name="MacKenzie S."/>
            <person name="Amaro C."/>
        </authorList>
    </citation>
    <scope>NUCLEOTIDE SEQUENCE</scope>
</reference>
<dbReference type="EMBL" id="GBXM01108267">
    <property type="protein sequence ID" value="JAH00310.1"/>
    <property type="molecule type" value="Transcribed_RNA"/>
</dbReference>
<reference evidence="1" key="1">
    <citation type="submission" date="2014-11" db="EMBL/GenBank/DDBJ databases">
        <authorList>
            <person name="Amaro Gonzalez C."/>
        </authorList>
    </citation>
    <scope>NUCLEOTIDE SEQUENCE</scope>
</reference>
<accession>A0A0E9P8D3</accession>
<organism evidence="1">
    <name type="scientific">Anguilla anguilla</name>
    <name type="common">European freshwater eel</name>
    <name type="synonym">Muraena anguilla</name>
    <dbReference type="NCBI Taxonomy" id="7936"/>
    <lineage>
        <taxon>Eukaryota</taxon>
        <taxon>Metazoa</taxon>
        <taxon>Chordata</taxon>
        <taxon>Craniata</taxon>
        <taxon>Vertebrata</taxon>
        <taxon>Euteleostomi</taxon>
        <taxon>Actinopterygii</taxon>
        <taxon>Neopterygii</taxon>
        <taxon>Teleostei</taxon>
        <taxon>Anguilliformes</taxon>
        <taxon>Anguillidae</taxon>
        <taxon>Anguilla</taxon>
    </lineage>
</organism>